<protein>
    <submittedName>
        <fullName evidence="1">Uncharacterized protein</fullName>
    </submittedName>
</protein>
<dbReference type="EMBL" id="CM039427">
    <property type="protein sequence ID" value="KAI4354157.1"/>
    <property type="molecule type" value="Genomic_DNA"/>
</dbReference>
<gene>
    <name evidence="1" type="ORF">L6164_003050</name>
</gene>
<comment type="caution">
    <text evidence="1">The sequence shown here is derived from an EMBL/GenBank/DDBJ whole genome shotgun (WGS) entry which is preliminary data.</text>
</comment>
<organism evidence="1 2">
    <name type="scientific">Bauhinia variegata</name>
    <name type="common">Purple orchid tree</name>
    <name type="synonym">Phanera variegata</name>
    <dbReference type="NCBI Taxonomy" id="167791"/>
    <lineage>
        <taxon>Eukaryota</taxon>
        <taxon>Viridiplantae</taxon>
        <taxon>Streptophyta</taxon>
        <taxon>Embryophyta</taxon>
        <taxon>Tracheophyta</taxon>
        <taxon>Spermatophyta</taxon>
        <taxon>Magnoliopsida</taxon>
        <taxon>eudicotyledons</taxon>
        <taxon>Gunneridae</taxon>
        <taxon>Pentapetalae</taxon>
        <taxon>rosids</taxon>
        <taxon>fabids</taxon>
        <taxon>Fabales</taxon>
        <taxon>Fabaceae</taxon>
        <taxon>Cercidoideae</taxon>
        <taxon>Cercideae</taxon>
        <taxon>Bauhiniinae</taxon>
        <taxon>Bauhinia</taxon>
    </lineage>
</organism>
<accession>A0ACB9Q014</accession>
<reference evidence="1 2" key="1">
    <citation type="journal article" date="2022" name="DNA Res.">
        <title>Chromosomal-level genome assembly of the orchid tree Bauhinia variegata (Leguminosae; Cercidoideae) supports the allotetraploid origin hypothesis of Bauhinia.</title>
        <authorList>
            <person name="Zhong Y."/>
            <person name="Chen Y."/>
            <person name="Zheng D."/>
            <person name="Pang J."/>
            <person name="Liu Y."/>
            <person name="Luo S."/>
            <person name="Meng S."/>
            <person name="Qian L."/>
            <person name="Wei D."/>
            <person name="Dai S."/>
            <person name="Zhou R."/>
        </authorList>
    </citation>
    <scope>NUCLEOTIDE SEQUENCE [LARGE SCALE GENOMIC DNA]</scope>
    <source>
        <strain evidence="1">BV-YZ2020</strain>
    </source>
</reference>
<dbReference type="Proteomes" id="UP000828941">
    <property type="component" value="Chromosome 2"/>
</dbReference>
<sequence>MAHHQRPSSTQRRSTAVKEIFPRNLASLCGKSVQQSRLKGNFVILQNHRQPVPGKSVSVQIYSGTEVDSNTGKEKSSEPAHIKHRSSKKHQDTQTITYKIRIDVDSQFGTPGAFLIKNQHKEKFFLQYASIEAQNNQIIHFDCNSWIYPIEKTKFGRLFFSNALYLPSQTPRALKELRKEELASLRGNGTGERKEWDRIYDYDFYNDLADPDNGPQHFRHVLGGSQSYPYPRRVRTGRQHSKRDPSAESRPQAINLDIYVPSDERCSPSKLKELKSNSIHAVLYFLIPEAKSMFQQSSMSFESFEEIFDMFSDNRNQKIEDWIKDKLKSMVADELYKEITHASKKKPVKFSVPQIISEDEWAWRDDEEFARQILAGTHPVRIKCLKKFPPKSKTGVWSSIERSYIENKLGGFTLQQAMNQRSLFILDHHDYLMPFLNRINTNGICIYASRTLLFLRNDGMLEPIAIELSLPGLLFGREIHKVFLPEKEGINAALWQLAKAHVAANDAVYHQLISHWLHTHAVVEPFIIATKRQLSVMHPIHRLLNPHFKDTMHINALARCILINSGGILEKTLFSGEVSMEISSELYKEWRFDEQGLPADLLKRGMAIKDPDLDNPTGIELLLLDYPYATDGIEIWIAIKAWIKDFCSFFYKTDAAVKSDVELQAWWSEIQNVGHGDKRGETWWYPLTTLSNLVEALTTLIWIASALHASLNYGQYAYYGYPPNRPTLCRRFIPEEGTLEFGEFLKDPDKFFVEMLPERFEMSLAVALVDVLSRHSSEEVYLGCQPSSAWTDNEEVQNRFAEFSEELKEIEKRILERNRDPKLKNRRGPTKMAYTHLYPDTSSSASKGEITGRGIPSSISI</sequence>
<evidence type="ECO:0000313" key="2">
    <source>
        <dbReference type="Proteomes" id="UP000828941"/>
    </source>
</evidence>
<name>A0ACB9Q014_BAUVA</name>
<keyword evidence="2" id="KW-1185">Reference proteome</keyword>
<evidence type="ECO:0000313" key="1">
    <source>
        <dbReference type="EMBL" id="KAI4354157.1"/>
    </source>
</evidence>
<proteinExistence type="predicted"/>